<evidence type="ECO:0000313" key="1">
    <source>
        <dbReference type="EMBL" id="MEL1247605.1"/>
    </source>
</evidence>
<proteinExistence type="predicted"/>
<name>A0ABU9I5B7_9FLAO</name>
<gene>
    <name evidence="1" type="ORF">AAEO58_06065</name>
</gene>
<dbReference type="Proteomes" id="UP001393056">
    <property type="component" value="Unassembled WGS sequence"/>
</dbReference>
<dbReference type="EMBL" id="JBBYHT010000002">
    <property type="protein sequence ID" value="MEL1247605.1"/>
    <property type="molecule type" value="Genomic_DNA"/>
</dbReference>
<keyword evidence="2" id="KW-1185">Reference proteome</keyword>
<reference evidence="1 2" key="1">
    <citation type="submission" date="2024-04" db="EMBL/GenBank/DDBJ databases">
        <title>Flavobacterium sp. DGU41 16S ribosomal RNA gene Genome sequencing and assembly.</title>
        <authorList>
            <person name="Park S."/>
        </authorList>
    </citation>
    <scope>NUCLEOTIDE SEQUENCE [LARGE SCALE GENOMIC DNA]</scope>
    <source>
        <strain evidence="1 2">DGU41</strain>
    </source>
</reference>
<dbReference type="RefSeq" id="WP_341682654.1">
    <property type="nucleotide sequence ID" value="NZ_JBBYHT010000002.1"/>
</dbReference>
<organism evidence="1 2">
    <name type="scientific">Flavobacterium helocola</name>
    <dbReference type="NCBI Taxonomy" id="3139139"/>
    <lineage>
        <taxon>Bacteria</taxon>
        <taxon>Pseudomonadati</taxon>
        <taxon>Bacteroidota</taxon>
        <taxon>Flavobacteriia</taxon>
        <taxon>Flavobacteriales</taxon>
        <taxon>Flavobacteriaceae</taxon>
        <taxon>Flavobacterium</taxon>
    </lineage>
</organism>
<comment type="caution">
    <text evidence="1">The sequence shown here is derived from an EMBL/GenBank/DDBJ whole genome shotgun (WGS) entry which is preliminary data.</text>
</comment>
<sequence length="210" mass="24497">MKKLLLLLVFTYISCGIPYDGETIVSIKLKVVNSENEPLANEKAFIGTSYDDDSYDFSTYKKTSNQQGFIEFDMFKPTNSSSLILENSIEYLPVYINGLSDDYFEGLNWDLGTLNLFKLEEIIGFTIISNQISSNKIIYKIDVDAVKYEEQINLYNEDFIYDEPQLFYQVKKNQTFELNYQIKNTITEEIEYFSIPLTINNDELNYTLTY</sequence>
<evidence type="ECO:0000313" key="2">
    <source>
        <dbReference type="Proteomes" id="UP001393056"/>
    </source>
</evidence>
<protein>
    <submittedName>
        <fullName evidence="1">Uncharacterized protein</fullName>
    </submittedName>
</protein>
<accession>A0ABU9I5B7</accession>